<evidence type="ECO:0000256" key="1">
    <source>
        <dbReference type="ARBA" id="ARBA00022741"/>
    </source>
</evidence>
<evidence type="ECO:0008006" key="5">
    <source>
        <dbReference type="Google" id="ProtNLM"/>
    </source>
</evidence>
<evidence type="ECO:0000313" key="4">
    <source>
        <dbReference type="Proteomes" id="UP000070399"/>
    </source>
</evidence>
<dbReference type="GO" id="GO:0051782">
    <property type="term" value="P:negative regulation of cell division"/>
    <property type="evidence" value="ECO:0007669"/>
    <property type="project" value="TreeGrafter"/>
</dbReference>
<dbReference type="GO" id="GO:0005829">
    <property type="term" value="C:cytosol"/>
    <property type="evidence" value="ECO:0007669"/>
    <property type="project" value="TreeGrafter"/>
</dbReference>
<sequence>MKSKPRSISISSGKGGTGKTTLTANLGIAIANNDRDVTILDGDLSMANLAIVMGMHNCPVSFLDVLAGKANPDEATYENYGVKVVPTGFRFEDTYEVLSDAKPDEVEDAVEEFLRQTEFLLIDAPAGITDATIISLASAREMLPVTNPNYSSLVDSYKTIRLASVLGSWARGLLVNRTGKSSDISRDEIDHFMGKTIGALPILSEIPEDPKVLEAEREEV</sequence>
<dbReference type="InterPro" id="IPR033756">
    <property type="entry name" value="YlxH/NBP35"/>
</dbReference>
<reference evidence="3 4" key="1">
    <citation type="journal article" date="2016" name="Sci. Rep.">
        <title>Metabolic traits of an uncultured archaeal lineage -MSBL1- from brine pools of the Red Sea.</title>
        <authorList>
            <person name="Mwirichia R."/>
            <person name="Alam I."/>
            <person name="Rashid M."/>
            <person name="Vinu M."/>
            <person name="Ba-Alawi W."/>
            <person name="Anthony Kamau A."/>
            <person name="Kamanda Ngugi D."/>
            <person name="Goker M."/>
            <person name="Klenk H.P."/>
            <person name="Bajic V."/>
            <person name="Stingl U."/>
        </authorList>
    </citation>
    <scope>NUCLEOTIDE SEQUENCE [LARGE SCALE GENOMIC DNA]</scope>
    <source>
        <strain evidence="3">SCGC-AAA833F18</strain>
    </source>
</reference>
<keyword evidence="2" id="KW-0067">ATP-binding</keyword>
<dbReference type="EMBL" id="LHYO01000015">
    <property type="protein sequence ID" value="KXB09148.1"/>
    <property type="molecule type" value="Genomic_DNA"/>
</dbReference>
<dbReference type="GO" id="GO:0016887">
    <property type="term" value="F:ATP hydrolysis activity"/>
    <property type="evidence" value="ECO:0007669"/>
    <property type="project" value="TreeGrafter"/>
</dbReference>
<name>A0A133VRT3_9EURY</name>
<proteinExistence type="predicted"/>
<dbReference type="PANTHER" id="PTHR43384">
    <property type="entry name" value="SEPTUM SITE-DETERMINING PROTEIN MIND HOMOLOG, CHLOROPLASTIC-RELATED"/>
    <property type="match status" value="1"/>
</dbReference>
<dbReference type="Proteomes" id="UP000070399">
    <property type="component" value="Unassembled WGS sequence"/>
</dbReference>
<dbReference type="GO" id="GO:0005524">
    <property type="term" value="F:ATP binding"/>
    <property type="evidence" value="ECO:0007669"/>
    <property type="project" value="UniProtKB-KW"/>
</dbReference>
<gene>
    <name evidence="3" type="ORF">AKJ35_01310</name>
</gene>
<dbReference type="AlphaFoldDB" id="A0A133VRT3"/>
<evidence type="ECO:0000313" key="3">
    <source>
        <dbReference type="EMBL" id="KXB09148.1"/>
    </source>
</evidence>
<keyword evidence="1" id="KW-0547">Nucleotide-binding</keyword>
<dbReference type="GO" id="GO:0009898">
    <property type="term" value="C:cytoplasmic side of plasma membrane"/>
    <property type="evidence" value="ECO:0007669"/>
    <property type="project" value="TreeGrafter"/>
</dbReference>
<dbReference type="InterPro" id="IPR027417">
    <property type="entry name" value="P-loop_NTPase"/>
</dbReference>
<dbReference type="Gene3D" id="3.40.50.300">
    <property type="entry name" value="P-loop containing nucleotide triphosphate hydrolases"/>
    <property type="match status" value="1"/>
</dbReference>
<feature type="non-terminal residue" evidence="3">
    <location>
        <position position="220"/>
    </location>
</feature>
<organism evidence="3 4">
    <name type="scientific">candidate division MSBL1 archaeon SCGC-AAA833F18</name>
    <dbReference type="NCBI Taxonomy" id="1698257"/>
    <lineage>
        <taxon>Archaea</taxon>
        <taxon>Methanobacteriati</taxon>
        <taxon>Methanobacteriota</taxon>
        <taxon>candidate division MSBL1</taxon>
    </lineage>
</organism>
<comment type="caution">
    <text evidence="3">The sequence shown here is derived from an EMBL/GenBank/DDBJ whole genome shotgun (WGS) entry which is preliminary data.</text>
</comment>
<dbReference type="InterPro" id="IPR050625">
    <property type="entry name" value="ParA/MinD_ATPase"/>
</dbReference>
<protein>
    <recommendedName>
        <fullName evidence="5">AAA domain-containing protein</fullName>
    </recommendedName>
</protein>
<dbReference type="Pfam" id="PF10609">
    <property type="entry name" value="ParA"/>
    <property type="match status" value="1"/>
</dbReference>
<dbReference type="SUPFAM" id="SSF52540">
    <property type="entry name" value="P-loop containing nucleoside triphosphate hydrolases"/>
    <property type="match status" value="1"/>
</dbReference>
<keyword evidence="4" id="KW-1185">Reference proteome</keyword>
<evidence type="ECO:0000256" key="2">
    <source>
        <dbReference type="ARBA" id="ARBA00022840"/>
    </source>
</evidence>
<dbReference type="PANTHER" id="PTHR43384:SF10">
    <property type="entry name" value="ATPASE INVOLVED IN CHROMOSOME PARTITIONING, PARA_MIND FAMILY"/>
    <property type="match status" value="1"/>
</dbReference>
<accession>A0A133VRT3</accession>